<organism evidence="2 3">
    <name type="scientific">Natronoflexus pectinivorans</name>
    <dbReference type="NCBI Taxonomy" id="682526"/>
    <lineage>
        <taxon>Bacteria</taxon>
        <taxon>Pseudomonadati</taxon>
        <taxon>Bacteroidota</taxon>
        <taxon>Bacteroidia</taxon>
        <taxon>Marinilabiliales</taxon>
        <taxon>Marinilabiliaceae</taxon>
        <taxon>Natronoflexus</taxon>
    </lineage>
</organism>
<dbReference type="OrthoDB" id="9758448at2"/>
<proteinExistence type="predicted"/>
<keyword evidence="1" id="KW-0812">Transmembrane</keyword>
<dbReference type="Proteomes" id="UP000295221">
    <property type="component" value="Unassembled WGS sequence"/>
</dbReference>
<dbReference type="EMBL" id="SLWK01000001">
    <property type="protein sequence ID" value="TCO10625.1"/>
    <property type="molecule type" value="Genomic_DNA"/>
</dbReference>
<feature type="transmembrane region" description="Helical" evidence="1">
    <location>
        <begin position="27"/>
        <end position="47"/>
    </location>
</feature>
<name>A0A4R2GMX4_9BACT</name>
<reference evidence="2 3" key="1">
    <citation type="submission" date="2019-03" db="EMBL/GenBank/DDBJ databases">
        <title>Genomic Encyclopedia of Type Strains, Phase IV (KMG-IV): sequencing the most valuable type-strain genomes for metagenomic binning, comparative biology and taxonomic classification.</title>
        <authorList>
            <person name="Goeker M."/>
        </authorList>
    </citation>
    <scope>NUCLEOTIDE SEQUENCE [LARGE SCALE GENOMIC DNA]</scope>
    <source>
        <strain evidence="2 3">DSM 24179</strain>
    </source>
</reference>
<protein>
    <submittedName>
        <fullName evidence="2">Uncharacterized protein</fullName>
    </submittedName>
</protein>
<keyword evidence="1" id="KW-0472">Membrane</keyword>
<keyword evidence="1" id="KW-1133">Transmembrane helix</keyword>
<sequence>MLALKIKCQFRHENGNSFSLMLHSSRFIISFLFCFFFFSFLSLSVVFCQVQVFNSPVDGIMVRSGAMSRDAWAFFTNPAGTALNPVLAAGAGYESTFHLSDLSSRAAFAVFPNRYGVVSGGFSQYGFSSFNLQQYSVAFAREMAPWLRLGIKGTRMVRYQQSYGSHGIFLMDAGLQIMPSSQFAIGFFTANPSRQKWDLDNHSEYHVSYSAASILYEPSSGLFLELGLIKEMEEDAVVSFSVEAPVHQQVNLRGGVSSAPLRMAFGAGLEWEMIRFDAGINHHPTLGFSSAFGIVYVIKR</sequence>
<dbReference type="RefSeq" id="WP_132431268.1">
    <property type="nucleotide sequence ID" value="NZ_SLWK01000001.1"/>
</dbReference>
<dbReference type="AlphaFoldDB" id="A0A4R2GMX4"/>
<evidence type="ECO:0000313" key="2">
    <source>
        <dbReference type="EMBL" id="TCO10625.1"/>
    </source>
</evidence>
<evidence type="ECO:0000313" key="3">
    <source>
        <dbReference type="Proteomes" id="UP000295221"/>
    </source>
</evidence>
<keyword evidence="3" id="KW-1185">Reference proteome</keyword>
<comment type="caution">
    <text evidence="2">The sequence shown here is derived from an EMBL/GenBank/DDBJ whole genome shotgun (WGS) entry which is preliminary data.</text>
</comment>
<accession>A0A4R2GMX4</accession>
<gene>
    <name evidence="2" type="ORF">EV194_101256</name>
</gene>
<evidence type="ECO:0000256" key="1">
    <source>
        <dbReference type="SAM" id="Phobius"/>
    </source>
</evidence>